<dbReference type="Proteomes" id="UP001148629">
    <property type="component" value="Unassembled WGS sequence"/>
</dbReference>
<gene>
    <name evidence="1" type="ORF">NM208_g14024</name>
</gene>
<reference evidence="1" key="1">
    <citation type="submission" date="2022-08" db="EMBL/GenBank/DDBJ databases">
        <title>Genome Sequence of Fusarium decemcellulare.</title>
        <authorList>
            <person name="Buettner E."/>
        </authorList>
    </citation>
    <scope>NUCLEOTIDE SEQUENCE</scope>
    <source>
        <strain evidence="1">Babe19</strain>
    </source>
</reference>
<protein>
    <submittedName>
        <fullName evidence="1">Uncharacterized protein</fullName>
    </submittedName>
</protein>
<organism evidence="1 2">
    <name type="scientific">Fusarium decemcellulare</name>
    <dbReference type="NCBI Taxonomy" id="57161"/>
    <lineage>
        <taxon>Eukaryota</taxon>
        <taxon>Fungi</taxon>
        <taxon>Dikarya</taxon>
        <taxon>Ascomycota</taxon>
        <taxon>Pezizomycotina</taxon>
        <taxon>Sordariomycetes</taxon>
        <taxon>Hypocreomycetidae</taxon>
        <taxon>Hypocreales</taxon>
        <taxon>Nectriaceae</taxon>
        <taxon>Fusarium</taxon>
        <taxon>Fusarium decemcellulare species complex</taxon>
    </lineage>
</organism>
<proteinExistence type="predicted"/>
<dbReference type="EMBL" id="JANRMS010003086">
    <property type="protein sequence ID" value="KAJ3519687.1"/>
    <property type="molecule type" value="Genomic_DNA"/>
</dbReference>
<evidence type="ECO:0000313" key="1">
    <source>
        <dbReference type="EMBL" id="KAJ3519687.1"/>
    </source>
</evidence>
<keyword evidence="2" id="KW-1185">Reference proteome</keyword>
<evidence type="ECO:0000313" key="2">
    <source>
        <dbReference type="Proteomes" id="UP001148629"/>
    </source>
</evidence>
<sequence length="1087" mass="117934">MPIALPAELVKTSPHTGTLPCTSKTATPESSSLSHRYYLLYGENVTAFPPDFRMLSGSTNRRTYTAGDPSKPDPEKSTWNIMGEVDQDVLAQRALGFNCLNYQREPEGTLYRHYMPDKEYLDANCKDGIRLEIMFPSCWKGGDAVDSDNHKDHVAFPDLVMTGTCPSGYPVRIPSLMYEVIWNTDAFADRNGKFVFANEDTTGYGYHADFIMGWEEEFLQDAINTCTSETGKIEDCPLFDVISEGEATSCEMELPKVLAKEDVLGPMAKLPGGTGSSYGDGSDDGASQAPGSTAGAKPTLSYTPGDRPENSASPLPGQVFKETSAYEAPAPSLALPSSQTTLIQIAQSVPGVDGSVGAAAAEPTIAEAPTSIPTSAPATTPAPEPAPPTDTQRATGAPNTSPTATWETARAGGLGLGWILAFSVGGAILLFAAIGFLLSWRIKSRSRDSSSVVYEVANNTDERRQSILTNRLMKKKSNISKSASRLSLSLPPVLPPLPTYNSFTFFGGNGKRGRSSSWVEEDKFHGPKMTRRDSLFSRDSWLGRAPTLPSLMMEDDPEKGEPSEQPEQETQVPERPSLEILQRIKTAPELPTQEQEMQTSPVRASTRSRVRPSVTDSDLHDILRCTEQRLRDGLSQSPTKTPRVSPTKRTPQKIQSLRSASYRNSPVKTPRSQKTVSSQESTNTTGTVRMTRVTQSPSKKPAVQATPTKGHTRNLSISSLGSAANSLLAEATQELGLAGGLSSPSRFKGHQWGLLDHQTPRKAESPQKIQSPQKIPSPQKLPTPQKQKPDRQSPDRRDSQESQASSSLSTLYSANEPEEKEQSDPFVEKKLPVAPSLESRTSLFGPRALKSRARNLSISIPPNQSIFNMPAQSRKPNPLPNLVSTQAVGGPPLSIVLQPPREYLHRDWSFNSRDRDGIALAFPVSTSMTSVVTPSVTTVTDEDRADAASASGQEQCRNRHFTQSINHGLVAFRRTGHALSADEYSCAAEKSPARSAKAHCPRRAGLHAGTNAEAGLFTATASDVYYTTKELSLWLGTRSRRPGCSFYGLAAPPFIVAVFERTSFYATTSDGKHGLARQLDPGVEEDE</sequence>
<name>A0ACC1RLS6_9HYPO</name>
<accession>A0ACC1RLS6</accession>
<comment type="caution">
    <text evidence="1">The sequence shown here is derived from an EMBL/GenBank/DDBJ whole genome shotgun (WGS) entry which is preliminary data.</text>
</comment>